<dbReference type="AlphaFoldDB" id="A0AAD6MYB4"/>
<reference evidence="1" key="2">
    <citation type="submission" date="2023-01" db="EMBL/GenBank/DDBJ databases">
        <authorList>
            <person name="Petersen C."/>
        </authorList>
    </citation>
    <scope>NUCLEOTIDE SEQUENCE</scope>
    <source>
        <strain evidence="1">IBT 17514</strain>
    </source>
</reference>
<gene>
    <name evidence="1" type="ORF">N7493_004191</name>
</gene>
<proteinExistence type="predicted"/>
<organism evidence="1 2">
    <name type="scientific">Penicillium malachiteum</name>
    <dbReference type="NCBI Taxonomy" id="1324776"/>
    <lineage>
        <taxon>Eukaryota</taxon>
        <taxon>Fungi</taxon>
        <taxon>Dikarya</taxon>
        <taxon>Ascomycota</taxon>
        <taxon>Pezizomycotina</taxon>
        <taxon>Eurotiomycetes</taxon>
        <taxon>Eurotiomycetidae</taxon>
        <taxon>Eurotiales</taxon>
        <taxon>Aspergillaceae</taxon>
        <taxon>Penicillium</taxon>
    </lineage>
</organism>
<dbReference type="EMBL" id="JAQJAN010000004">
    <property type="protein sequence ID" value="KAJ5732710.1"/>
    <property type="molecule type" value="Genomic_DNA"/>
</dbReference>
<evidence type="ECO:0000313" key="2">
    <source>
        <dbReference type="Proteomes" id="UP001215712"/>
    </source>
</evidence>
<evidence type="ECO:0000313" key="1">
    <source>
        <dbReference type="EMBL" id="KAJ5732710.1"/>
    </source>
</evidence>
<evidence type="ECO:0008006" key="3">
    <source>
        <dbReference type="Google" id="ProtNLM"/>
    </source>
</evidence>
<keyword evidence="2" id="KW-1185">Reference proteome</keyword>
<name>A0AAD6MYB4_9EURO</name>
<comment type="caution">
    <text evidence="1">The sequence shown here is derived from an EMBL/GenBank/DDBJ whole genome shotgun (WGS) entry which is preliminary data.</text>
</comment>
<protein>
    <recommendedName>
        <fullName evidence="3">Clr5 domain-containing protein</fullName>
    </recommendedName>
</protein>
<accession>A0AAD6MYB4</accession>
<sequence length="221" mass="25539">MPPSTFDLYLYKDRIASLLLIGSSLAFISRFMKFEYGISISARTLAARLNDWGRRQPQLPALQNEELHIRVEELIFDYGLKDWAVLEVLWEDGFTISEHTLQRVRAHLGIRRRVNDPMEREQQKQEIVALIIQEMRSGKLDLGNYDPVPVQEYLRQRGYLFPLQRVEDVMRYYWKEIEVLLSAGDYQPGLRSRANGGGCYNQGRAWFGAASHSSSSAFCSS</sequence>
<dbReference type="Proteomes" id="UP001215712">
    <property type="component" value="Unassembled WGS sequence"/>
</dbReference>
<reference evidence="1" key="1">
    <citation type="journal article" date="2023" name="IMA Fungus">
        <title>Comparative genomic study of the Penicillium genus elucidates a diverse pangenome and 15 lateral gene transfer events.</title>
        <authorList>
            <person name="Petersen C."/>
            <person name="Sorensen T."/>
            <person name="Nielsen M.R."/>
            <person name="Sondergaard T.E."/>
            <person name="Sorensen J.L."/>
            <person name="Fitzpatrick D.A."/>
            <person name="Frisvad J.C."/>
            <person name="Nielsen K.L."/>
        </authorList>
    </citation>
    <scope>NUCLEOTIDE SEQUENCE</scope>
    <source>
        <strain evidence="1">IBT 17514</strain>
    </source>
</reference>